<feature type="domain" description="4Fe-4S ferredoxin-type" evidence="6">
    <location>
        <begin position="74"/>
        <end position="103"/>
    </location>
</feature>
<dbReference type="OrthoDB" id="9803192at2"/>
<dbReference type="eggNOG" id="COG0247">
    <property type="taxonomic scope" value="Bacteria"/>
</dbReference>
<organism evidence="7 8">
    <name type="scientific">Pseudodesulfovibrio piezophilus (strain DSM 21447 / JCM 15486 / C1TLV30)</name>
    <name type="common">Desulfovibrio piezophilus</name>
    <dbReference type="NCBI Taxonomy" id="1322246"/>
    <lineage>
        <taxon>Bacteria</taxon>
        <taxon>Pseudomonadati</taxon>
        <taxon>Thermodesulfobacteriota</taxon>
        <taxon>Desulfovibrionia</taxon>
        <taxon>Desulfovibrionales</taxon>
        <taxon>Desulfovibrionaceae</taxon>
    </lineage>
</organism>
<accession>M1WPA9</accession>
<evidence type="ECO:0000256" key="1">
    <source>
        <dbReference type="ARBA" id="ARBA00022485"/>
    </source>
</evidence>
<dbReference type="Proteomes" id="UP000011724">
    <property type="component" value="Chromosome"/>
</dbReference>
<keyword evidence="4" id="KW-0408">Iron</keyword>
<dbReference type="GO" id="GO:0046872">
    <property type="term" value="F:metal ion binding"/>
    <property type="evidence" value="ECO:0007669"/>
    <property type="project" value="UniProtKB-KW"/>
</dbReference>
<dbReference type="AlphaFoldDB" id="M1WPA9"/>
<name>M1WPA9_PSEP2</name>
<dbReference type="GO" id="GO:0051539">
    <property type="term" value="F:4 iron, 4 sulfur cluster binding"/>
    <property type="evidence" value="ECO:0007669"/>
    <property type="project" value="UniProtKB-KW"/>
</dbReference>
<reference evidence="7 8" key="1">
    <citation type="journal article" date="2013" name="PLoS ONE">
        <title>The first genomic and proteomic characterization of a deep-sea sulfate reducer: insights into the piezophilic lifestyle of Desulfovibrio piezophilus.</title>
        <authorList>
            <person name="Pradel N."/>
            <person name="Ji B."/>
            <person name="Gimenez G."/>
            <person name="Talla E."/>
            <person name="Lenoble P."/>
            <person name="Garel M."/>
            <person name="Tamburini C."/>
            <person name="Fourquet P."/>
            <person name="Lebrun R."/>
            <person name="Bertin P."/>
            <person name="Denis Y."/>
            <person name="Pophillat M."/>
            <person name="Barbe V."/>
            <person name="Ollivier B."/>
            <person name="Dolla A."/>
        </authorList>
    </citation>
    <scope>NUCLEOTIDE SEQUENCE [LARGE SCALE GENOMIC DNA]</scope>
    <source>
        <strain evidence="8">DSM 10523 / SB164P1</strain>
    </source>
</reference>
<dbReference type="PROSITE" id="PS51379">
    <property type="entry name" value="4FE4S_FER_2"/>
    <property type="match status" value="1"/>
</dbReference>
<evidence type="ECO:0000256" key="5">
    <source>
        <dbReference type="ARBA" id="ARBA00023014"/>
    </source>
</evidence>
<keyword evidence="5" id="KW-0411">Iron-sulfur</keyword>
<dbReference type="PANTHER" id="PTHR43255">
    <property type="entry name" value="IRON-SULFUR-BINDING OXIDOREDUCTASE FADF-RELATED-RELATED"/>
    <property type="match status" value="1"/>
</dbReference>
<evidence type="ECO:0000256" key="3">
    <source>
        <dbReference type="ARBA" id="ARBA00023002"/>
    </source>
</evidence>
<dbReference type="InterPro" id="IPR004017">
    <property type="entry name" value="Cys_rich_dom"/>
</dbReference>
<dbReference type="GO" id="GO:0005886">
    <property type="term" value="C:plasma membrane"/>
    <property type="evidence" value="ECO:0007669"/>
    <property type="project" value="TreeGrafter"/>
</dbReference>
<keyword evidence="2" id="KW-0479">Metal-binding</keyword>
<evidence type="ECO:0000256" key="2">
    <source>
        <dbReference type="ARBA" id="ARBA00022723"/>
    </source>
</evidence>
<evidence type="ECO:0000313" key="7">
    <source>
        <dbReference type="EMBL" id="CCH48204.1"/>
    </source>
</evidence>
<dbReference type="InterPro" id="IPR017900">
    <property type="entry name" value="4Fe4S_Fe_S_CS"/>
</dbReference>
<keyword evidence="3" id="KW-0560">Oxidoreductase</keyword>
<dbReference type="Pfam" id="PF13183">
    <property type="entry name" value="Fer4_8"/>
    <property type="match status" value="1"/>
</dbReference>
<dbReference type="HOGENOM" id="CLU_023081_3_0_7"/>
<dbReference type="PROSITE" id="PS00198">
    <property type="entry name" value="4FE4S_FER_1"/>
    <property type="match status" value="1"/>
</dbReference>
<dbReference type="KEGG" id="dpi:BN4_10967"/>
<keyword evidence="8" id="KW-1185">Reference proteome</keyword>
<proteinExistence type="predicted"/>
<evidence type="ECO:0000256" key="4">
    <source>
        <dbReference type="ARBA" id="ARBA00023004"/>
    </source>
</evidence>
<dbReference type="Pfam" id="PF02754">
    <property type="entry name" value="CCG"/>
    <property type="match status" value="2"/>
</dbReference>
<dbReference type="EMBL" id="FO203427">
    <property type="protein sequence ID" value="CCH48204.1"/>
    <property type="molecule type" value="Genomic_DNA"/>
</dbReference>
<evidence type="ECO:0000313" key="8">
    <source>
        <dbReference type="Proteomes" id="UP000011724"/>
    </source>
</evidence>
<dbReference type="STRING" id="1322246.BN4_10967"/>
<keyword evidence="1" id="KW-0004">4Fe-4S</keyword>
<dbReference type="InterPro" id="IPR051460">
    <property type="entry name" value="HdrC_iron-sulfur_subunit"/>
</dbReference>
<dbReference type="BioCyc" id="DPIE1322246:BN4_RS04915-MONOMER"/>
<protein>
    <submittedName>
        <fullName evidence="7">Rhodanese-like domain/cysteine-rich domain protein</fullName>
    </submittedName>
</protein>
<dbReference type="InterPro" id="IPR017896">
    <property type="entry name" value="4Fe4S_Fe-S-bd"/>
</dbReference>
<reference evidence="8" key="2">
    <citation type="journal article" date="2013" name="Stand. Genomic Sci.">
        <title>Complete genome sequence of Desulfocapsa sulfexigens, a marine deltaproteobacterium specialized in disproportionating inorganic sulfur compounds.</title>
        <authorList>
            <person name="Finster K.W."/>
            <person name="Kjeldsen K.U."/>
            <person name="Kube M."/>
            <person name="Reinhardt R."/>
            <person name="Mussmann M."/>
            <person name="Amann R."/>
            <person name="Schreiber L."/>
        </authorList>
    </citation>
    <scope>NUCLEOTIDE SEQUENCE [LARGE SCALE GENOMIC DNA]</scope>
    <source>
        <strain evidence="8">DSM 10523 / SB164P1</strain>
    </source>
</reference>
<dbReference type="PANTHER" id="PTHR43255:SF1">
    <property type="entry name" value="IRON-SULFUR-BINDING OXIDOREDUCTASE FADF-RELATED"/>
    <property type="match status" value="1"/>
</dbReference>
<dbReference type="SUPFAM" id="SSF54862">
    <property type="entry name" value="4Fe-4S ferredoxins"/>
    <property type="match status" value="1"/>
</dbReference>
<dbReference type="PATRIC" id="fig|879567.3.peg.994"/>
<gene>
    <name evidence="7" type="ordered locus">BN4_10967</name>
</gene>
<dbReference type="GO" id="GO:0016491">
    <property type="term" value="F:oxidoreductase activity"/>
    <property type="evidence" value="ECO:0007669"/>
    <property type="project" value="UniProtKB-KW"/>
</dbReference>
<evidence type="ECO:0000259" key="6">
    <source>
        <dbReference type="PROSITE" id="PS51379"/>
    </source>
</evidence>
<sequence>MVPEQTIGFMLTHCTNLEIRIACWTMTIEREYVSGMAARLEADCTGCGGCRVHCAFLGEYGTPGEIATAVRLRPQEEWPDPFHCSLCGLCGAICPESLRPEEFFLEMRRTHEQNGLLDLATYAPVMTYEKIGKSRLFSLLRLPDGGDTVLFPGCALPGTRPRTVRRLFLALRNHIPDLGVALGCCLKPSHDLGRKDFFENWFDVLYARLRQAGVKRVITACPNCQKIFSSYGGPLESVPAYSLLAEAGIGPNKPFAKTVVIHDPCPQRYDALTQKSVRTLAQRCGLTVEKGMPERQKTRCCGEGGAVKFARSEFADAWTAQRTNKAAGRTVLTSCAGCVNFLQSSMETEHILDVLFDSKPTRPIRPPLTYLFRLWVKGWFVKTVR</sequence>